<dbReference type="Gene3D" id="2.60.40.1260">
    <property type="entry name" value="Lamin Tail domain"/>
    <property type="match status" value="1"/>
</dbReference>
<dbReference type="Pfam" id="PF00932">
    <property type="entry name" value="LTD"/>
    <property type="match status" value="1"/>
</dbReference>
<dbReference type="SUPFAM" id="SSF56281">
    <property type="entry name" value="Metallo-hydrolase/oxidoreductase"/>
    <property type="match status" value="1"/>
</dbReference>
<organism evidence="3 4">
    <name type="scientific">Halorientalis brevis</name>
    <dbReference type="NCBI Taxonomy" id="1126241"/>
    <lineage>
        <taxon>Archaea</taxon>
        <taxon>Methanobacteriati</taxon>
        <taxon>Methanobacteriota</taxon>
        <taxon>Stenosarchaea group</taxon>
        <taxon>Halobacteria</taxon>
        <taxon>Halobacteriales</taxon>
        <taxon>Haloarculaceae</taxon>
        <taxon>Halorientalis</taxon>
    </lineage>
</organism>
<dbReference type="PANTHER" id="PTHR30619">
    <property type="entry name" value="DNA INTERNALIZATION/COMPETENCE PROTEIN COMEC/REC2"/>
    <property type="match status" value="1"/>
</dbReference>
<dbReference type="Proteomes" id="UP001597119">
    <property type="component" value="Unassembled WGS sequence"/>
</dbReference>
<gene>
    <name evidence="3" type="ORF">ACFR9U_14125</name>
</gene>
<dbReference type="InterPro" id="IPR036866">
    <property type="entry name" value="RibonucZ/Hydroxyglut_hydro"/>
</dbReference>
<proteinExistence type="predicted"/>
<evidence type="ECO:0000259" key="2">
    <source>
        <dbReference type="PROSITE" id="PS51841"/>
    </source>
</evidence>
<dbReference type="PROSITE" id="PS51841">
    <property type="entry name" value="LTD"/>
    <property type="match status" value="1"/>
</dbReference>
<dbReference type="PANTHER" id="PTHR30619:SF1">
    <property type="entry name" value="RECOMBINATION PROTEIN 2"/>
    <property type="match status" value="1"/>
</dbReference>
<dbReference type="AlphaFoldDB" id="A0ABD6CFX5"/>
<dbReference type="Pfam" id="PF00753">
    <property type="entry name" value="Lactamase_B"/>
    <property type="match status" value="1"/>
</dbReference>
<keyword evidence="4" id="KW-1185">Reference proteome</keyword>
<accession>A0ABD6CFX5</accession>
<feature type="region of interest" description="Disordered" evidence="1">
    <location>
        <begin position="361"/>
        <end position="386"/>
    </location>
</feature>
<dbReference type="SMART" id="SM00849">
    <property type="entry name" value="Lactamase_B"/>
    <property type="match status" value="1"/>
</dbReference>
<feature type="region of interest" description="Disordered" evidence="1">
    <location>
        <begin position="23"/>
        <end position="51"/>
    </location>
</feature>
<dbReference type="InterPro" id="IPR052159">
    <property type="entry name" value="Competence_DNA_uptake"/>
</dbReference>
<dbReference type="InterPro" id="IPR001322">
    <property type="entry name" value="Lamin_tail_dom"/>
</dbReference>
<dbReference type="Gene3D" id="3.60.15.10">
    <property type="entry name" value="Ribonuclease Z/Hydroxyacylglutathione hydrolase-like"/>
    <property type="match status" value="1"/>
</dbReference>
<sequence>MSRRAIVVVAMVAVVALAGCAGDPGAPTTTAPGTAPTTPAETASDGTPTAPVNPLIQHEPNGTLDVHFINTGLGTSTLIVGPTNETLLIDSGDWQDDGEHVLAYLQAHDIDRLDYLVSTHADADHIGGQAAVIEYVETEGEGVGAVYDPGITASTQTYERYLDAIEQYDVTLYETRAGDSIPMAGTELDVLAPPEPSLASGDRNENSIVLRLGFGQSSFLLPGDAATDGEEYLTSEYGTALNVSVLLAGHHGSKSSSSEQFLDGVAPRVAVISSPYDSQYGHPHEEVLQRLAARSVTTYWTATHGDIVLTSNGSAISVATQQQAPTAPLDLRDGSAIEPETGGDVTVRTVVDVAGGQQVVTDGGTATPDADGTATPTELAPSTDEAPSGALSIAEIHADASGDEYDNLNDEYVVFENTGEQSVDLSGWTLSDDADHVYTFPDGFVLEPGATVTVHTGSGTDSATDLYWGSDAPVWNNGGDTVTVRDANGDVVIEESYS</sequence>
<feature type="compositionally biased region" description="Low complexity" evidence="1">
    <location>
        <begin position="23"/>
        <end position="43"/>
    </location>
</feature>
<evidence type="ECO:0000313" key="4">
    <source>
        <dbReference type="Proteomes" id="UP001597119"/>
    </source>
</evidence>
<evidence type="ECO:0000256" key="1">
    <source>
        <dbReference type="SAM" id="MobiDB-lite"/>
    </source>
</evidence>
<dbReference type="CDD" id="cd07731">
    <property type="entry name" value="ComA-like_MBL-fold"/>
    <property type="match status" value="1"/>
</dbReference>
<feature type="compositionally biased region" description="Low complexity" evidence="1">
    <location>
        <begin position="361"/>
        <end position="377"/>
    </location>
</feature>
<protein>
    <submittedName>
        <fullName evidence="3">Lamin tail domain-containing protein</fullName>
    </submittedName>
</protein>
<dbReference type="PROSITE" id="PS51257">
    <property type="entry name" value="PROKAR_LIPOPROTEIN"/>
    <property type="match status" value="1"/>
</dbReference>
<dbReference type="InterPro" id="IPR001279">
    <property type="entry name" value="Metallo-B-lactamas"/>
</dbReference>
<dbReference type="InterPro" id="IPR036415">
    <property type="entry name" value="Lamin_tail_dom_sf"/>
</dbReference>
<dbReference type="InterPro" id="IPR035681">
    <property type="entry name" value="ComA-like_MBL"/>
</dbReference>
<name>A0ABD6CFX5_9EURY</name>
<dbReference type="SUPFAM" id="SSF74853">
    <property type="entry name" value="Lamin A/C globular tail domain"/>
    <property type="match status" value="1"/>
</dbReference>
<feature type="domain" description="LTD" evidence="2">
    <location>
        <begin position="381"/>
        <end position="498"/>
    </location>
</feature>
<evidence type="ECO:0000313" key="3">
    <source>
        <dbReference type="EMBL" id="MFD1588117.1"/>
    </source>
</evidence>
<comment type="caution">
    <text evidence="3">The sequence shown here is derived from an EMBL/GenBank/DDBJ whole genome shotgun (WGS) entry which is preliminary data.</text>
</comment>
<dbReference type="RefSeq" id="WP_247381780.1">
    <property type="nucleotide sequence ID" value="NZ_JALLGV010000012.1"/>
</dbReference>
<reference evidence="3 4" key="1">
    <citation type="journal article" date="2019" name="Int. J. Syst. Evol. Microbiol.">
        <title>The Global Catalogue of Microorganisms (GCM) 10K type strain sequencing project: providing services to taxonomists for standard genome sequencing and annotation.</title>
        <authorList>
            <consortium name="The Broad Institute Genomics Platform"/>
            <consortium name="The Broad Institute Genome Sequencing Center for Infectious Disease"/>
            <person name="Wu L."/>
            <person name="Ma J."/>
        </authorList>
    </citation>
    <scope>NUCLEOTIDE SEQUENCE [LARGE SCALE GENOMIC DNA]</scope>
    <source>
        <strain evidence="3 4">CGMCC 1.12125</strain>
    </source>
</reference>
<dbReference type="EMBL" id="JBHUDJ010000008">
    <property type="protein sequence ID" value="MFD1588117.1"/>
    <property type="molecule type" value="Genomic_DNA"/>
</dbReference>